<reference evidence="2" key="1">
    <citation type="submission" date="2020-08" db="EMBL/GenBank/DDBJ databases">
        <title>Complete genome sequence of Sphingobium barthaii strain KK22, a high-molecular-weight polycyclic aromatic hydrocarbon-degrading soil bacterium.</title>
        <authorList>
            <person name="Mori J.F."/>
            <person name="Kanaly R.A."/>
        </authorList>
    </citation>
    <scope>NUCLEOTIDE SEQUENCE [LARGE SCALE GENOMIC DNA]</scope>
    <source>
        <strain evidence="2">KK22</strain>
        <plasmid evidence="2">p1</plasmid>
    </source>
</reference>
<accession>A0A7M2GPJ9</accession>
<geneLocation type="plasmid" evidence="1 2">
    <name>p1</name>
</geneLocation>
<dbReference type="EMBL" id="CP060037">
    <property type="protein sequence ID" value="QOT74468.1"/>
    <property type="molecule type" value="Genomic_DNA"/>
</dbReference>
<evidence type="ECO:0000313" key="1">
    <source>
        <dbReference type="EMBL" id="QOT74468.1"/>
    </source>
</evidence>
<name>A0A7M2GPJ9_SPHSA</name>
<evidence type="ECO:0000313" key="2">
    <source>
        <dbReference type="Proteomes" id="UP000593663"/>
    </source>
</evidence>
<dbReference type="Proteomes" id="UP000593663">
    <property type="component" value="Plasmid p1"/>
</dbReference>
<evidence type="ECO:0008006" key="3">
    <source>
        <dbReference type="Google" id="ProtNLM"/>
    </source>
</evidence>
<protein>
    <recommendedName>
        <fullName evidence="3">ISKra4 family transposase</fullName>
    </recommendedName>
</protein>
<dbReference type="KEGG" id="sbar:H5V43_21540"/>
<keyword evidence="1" id="KW-0614">Plasmid</keyword>
<organism evidence="1 2">
    <name type="scientific">Sphingobium fuliginis (strain ATCC 27551)</name>
    <dbReference type="NCBI Taxonomy" id="336203"/>
    <lineage>
        <taxon>Bacteria</taxon>
        <taxon>Pseudomonadati</taxon>
        <taxon>Pseudomonadota</taxon>
        <taxon>Alphaproteobacteria</taxon>
        <taxon>Sphingomonadales</taxon>
        <taxon>Sphingomonadaceae</taxon>
        <taxon>Sphingobium</taxon>
    </lineage>
</organism>
<proteinExistence type="predicted"/>
<gene>
    <name evidence="1" type="ORF">H5V43_21540</name>
</gene>
<dbReference type="RefSeq" id="WP_025547088.1">
    <property type="nucleotide sequence ID" value="NZ_BATN01000007.1"/>
</dbReference>
<dbReference type="AlphaFoldDB" id="A0A7M2GPJ9"/>
<sequence>MEVGLELVVGRQRIPVYAWSDRRVPQALQEFALPLNEAHAIVAAVQAGLAELDEAKLREKALVLCRANEEIRLKDYRSRRLQTLFGDVRVRIPRLLARHNRDYVHLLADDAEASEGSPERILARLGAWMSYRYAARFLAELFPLACGCNPERVRRATLSEGAAAAMPQRDSDGRSCDHINLCLDTAFLRSHDRAFGRHHAVLIGNLRSDNNGQQIIGHVFGSQTDPPKYLTACLKSIGRTDGTQMTCFTDGDKLLRGLLKACGIGERPMLDWEHIARKLQNLRIIARGIRPGRRSELTLKTKIAATLDQVNWRLWHGQLQPGLKALSQIERLAWRLRSVKSRVRLSPKVASLLNGVGRLRDYINGQSAYIVDYAARHRAGLPIGTSQTESLANSLINKRMNKSQQMRWSKAGAQAVISLRVAHINEMLRLSPSASISPAPPPVL</sequence>